<reference evidence="5" key="1">
    <citation type="submission" date="2021-06" db="EMBL/GenBank/DDBJ databases">
        <title>Vibrio nov. sp., novel gut bacterium isolated from Yellow Sea oyster.</title>
        <authorList>
            <person name="Muhammad N."/>
            <person name="Nguyen T.H."/>
            <person name="Lee Y.-J."/>
            <person name="Ko J."/>
            <person name="Kim S.-G."/>
        </authorList>
    </citation>
    <scope>NUCLEOTIDE SEQUENCE</scope>
    <source>
        <strain evidence="5">OG9-811</strain>
    </source>
</reference>
<organism evidence="5 6">
    <name type="scientific">Vibrio ostreae</name>
    <dbReference type="NCBI Taxonomy" id="2841925"/>
    <lineage>
        <taxon>Bacteria</taxon>
        <taxon>Pseudomonadati</taxon>
        <taxon>Pseudomonadota</taxon>
        <taxon>Gammaproteobacteria</taxon>
        <taxon>Vibrionales</taxon>
        <taxon>Vibrionaceae</taxon>
        <taxon>Vibrio</taxon>
    </lineage>
</organism>
<dbReference type="AlphaFoldDB" id="A0A975UB26"/>
<dbReference type="Pfam" id="PF00535">
    <property type="entry name" value="Glycos_transf_2"/>
    <property type="match status" value="1"/>
</dbReference>
<proteinExistence type="inferred from homology"/>
<dbReference type="PANTHER" id="PTHR43685">
    <property type="entry name" value="GLYCOSYLTRANSFERASE"/>
    <property type="match status" value="1"/>
</dbReference>
<evidence type="ECO:0000256" key="2">
    <source>
        <dbReference type="ARBA" id="ARBA00022676"/>
    </source>
</evidence>
<dbReference type="RefSeq" id="WP_218562471.1">
    <property type="nucleotide sequence ID" value="NZ_CP076643.1"/>
</dbReference>
<dbReference type="InterPro" id="IPR001173">
    <property type="entry name" value="Glyco_trans_2-like"/>
</dbReference>
<sequence>MIERVAVAISVYTKDKPEYVKESLDSLYNQDYKSIDIFLNVDGNISKELRSLLTEYEEKDNFHIKFFEKNLGLAFQLNDIISRVFKLGSFSYLARMDADDVCEPHRITKQVEYFRNNNNVSVLGTSVIEFGANNKKFYKKMPTSHKDLSDNIIKRCPFNHPTVMFNLSHLSICDLKYNSELKNTQDYFLWVDLMSKGYVFANLDLPLLRFRVDEKFHSRRGLTKAKNDLLSRFYAMKKLRRHNFLNWFYTISLFALRLSPSFLKRIAYNYLR</sequence>
<keyword evidence="6" id="KW-1185">Reference proteome</keyword>
<keyword evidence="3 5" id="KW-0808">Transferase</keyword>
<evidence type="ECO:0000256" key="1">
    <source>
        <dbReference type="ARBA" id="ARBA00006739"/>
    </source>
</evidence>
<name>A0A975UB26_9VIBR</name>
<feature type="domain" description="Glycosyltransferase 2-like" evidence="4">
    <location>
        <begin position="7"/>
        <end position="160"/>
    </location>
</feature>
<evidence type="ECO:0000313" key="6">
    <source>
        <dbReference type="Proteomes" id="UP000694232"/>
    </source>
</evidence>
<gene>
    <name evidence="5" type="ORF">KNV97_17805</name>
</gene>
<evidence type="ECO:0000313" key="5">
    <source>
        <dbReference type="EMBL" id="QXO17234.1"/>
    </source>
</evidence>
<evidence type="ECO:0000256" key="3">
    <source>
        <dbReference type="ARBA" id="ARBA00022679"/>
    </source>
</evidence>
<keyword evidence="2 5" id="KW-0328">Glycosyltransferase</keyword>
<dbReference type="GO" id="GO:0016757">
    <property type="term" value="F:glycosyltransferase activity"/>
    <property type="evidence" value="ECO:0007669"/>
    <property type="project" value="UniProtKB-KW"/>
</dbReference>
<comment type="similarity">
    <text evidence="1">Belongs to the glycosyltransferase 2 family.</text>
</comment>
<accession>A0A975UB26</accession>
<dbReference type="EMBL" id="CP076643">
    <property type="protein sequence ID" value="QXO17234.1"/>
    <property type="molecule type" value="Genomic_DNA"/>
</dbReference>
<dbReference type="Proteomes" id="UP000694232">
    <property type="component" value="Chromosome 1"/>
</dbReference>
<dbReference type="EC" id="2.4.-.-" evidence="5"/>
<protein>
    <submittedName>
        <fullName evidence="5">Glycosyltransferase</fullName>
        <ecNumber evidence="5">2.4.-.-</ecNumber>
    </submittedName>
</protein>
<evidence type="ECO:0000259" key="4">
    <source>
        <dbReference type="Pfam" id="PF00535"/>
    </source>
</evidence>
<dbReference type="KEGG" id="vos:KNV97_17805"/>
<dbReference type="InterPro" id="IPR050834">
    <property type="entry name" value="Glycosyltransf_2"/>
</dbReference>
<dbReference type="PANTHER" id="PTHR43685:SF5">
    <property type="entry name" value="GLYCOSYLTRANSFERASE EPSE-RELATED"/>
    <property type="match status" value="1"/>
</dbReference>